<dbReference type="AlphaFoldDB" id="A0A6C0AHW7"/>
<name>A0A6C0AHW7_9ZZZZ</name>
<accession>A0A6C0AHW7</accession>
<dbReference type="EMBL" id="MN740627">
    <property type="protein sequence ID" value="QHS79246.1"/>
    <property type="molecule type" value="Genomic_DNA"/>
</dbReference>
<proteinExistence type="predicted"/>
<evidence type="ECO:0000313" key="1">
    <source>
        <dbReference type="EMBL" id="QHS79246.1"/>
    </source>
</evidence>
<sequence>MSKKKTLKSRIRNYISKKQDICCESDIDRTIVIQQIIDKYKRITAFFGEPESEYLGYINNDLVVLIGYKIDLEKAHDHEGLQVWRRLNKRMYVDGKLNEAKTNELLKELPLYFLMSFLGYASYKIDQLDHLNSEMNGKVGLI</sequence>
<reference evidence="1" key="1">
    <citation type="journal article" date="2020" name="Nature">
        <title>Giant virus diversity and host interactions through global metagenomics.</title>
        <authorList>
            <person name="Schulz F."/>
            <person name="Roux S."/>
            <person name="Paez-Espino D."/>
            <person name="Jungbluth S."/>
            <person name="Walsh D.A."/>
            <person name="Denef V.J."/>
            <person name="McMahon K.D."/>
            <person name="Konstantinidis K.T."/>
            <person name="Eloe-Fadrosh E.A."/>
            <person name="Kyrpides N.C."/>
            <person name="Woyke T."/>
        </authorList>
    </citation>
    <scope>NUCLEOTIDE SEQUENCE</scope>
    <source>
        <strain evidence="1">GVMAG-S-1035118-87</strain>
    </source>
</reference>
<organism evidence="1">
    <name type="scientific">viral metagenome</name>
    <dbReference type="NCBI Taxonomy" id="1070528"/>
    <lineage>
        <taxon>unclassified sequences</taxon>
        <taxon>metagenomes</taxon>
        <taxon>organismal metagenomes</taxon>
    </lineage>
</organism>
<protein>
    <submittedName>
        <fullName evidence="1">Uncharacterized protein</fullName>
    </submittedName>
</protein>